<evidence type="ECO:0000259" key="1">
    <source>
        <dbReference type="Pfam" id="PF21806"/>
    </source>
</evidence>
<keyword evidence="3" id="KW-1185">Reference proteome</keyword>
<accession>A0ABP6CUN3</accession>
<feature type="domain" description="DUF6879" evidence="1">
    <location>
        <begin position="15"/>
        <end position="170"/>
    </location>
</feature>
<dbReference type="EMBL" id="BAAATD010000013">
    <property type="protein sequence ID" value="GAA2626973.1"/>
    <property type="molecule type" value="Genomic_DNA"/>
</dbReference>
<organism evidence="2 3">
    <name type="scientific">Actinomadura fulvescens</name>
    <dbReference type="NCBI Taxonomy" id="46160"/>
    <lineage>
        <taxon>Bacteria</taxon>
        <taxon>Bacillati</taxon>
        <taxon>Actinomycetota</taxon>
        <taxon>Actinomycetes</taxon>
        <taxon>Streptosporangiales</taxon>
        <taxon>Thermomonosporaceae</taxon>
        <taxon>Actinomadura</taxon>
    </lineage>
</organism>
<dbReference type="InterPro" id="IPR049244">
    <property type="entry name" value="DUF6879"/>
</dbReference>
<comment type="caution">
    <text evidence="2">The sequence shown here is derived from an EMBL/GenBank/DDBJ whole genome shotgun (WGS) entry which is preliminary data.</text>
</comment>
<evidence type="ECO:0000313" key="2">
    <source>
        <dbReference type="EMBL" id="GAA2626973.1"/>
    </source>
</evidence>
<gene>
    <name evidence="2" type="ORF">GCM10010411_75020</name>
</gene>
<dbReference type="RefSeq" id="WP_344547247.1">
    <property type="nucleotide sequence ID" value="NZ_BAAATD010000013.1"/>
</dbReference>
<name>A0ABP6CUN3_9ACTN</name>
<sequence>MELISTDQWLQQLGAAQDVRKVELRDHYSADEKLFADWQSGDLDAVDASYQGWREFFVTKYVEAGRTFRRVRVVSEPLSAYQEMALTYSGATVDLGEGLRWLPRRLVSTLALPGNDFFVLDEQTAIFTVLDAMAKEVVQVQRATEPAELRFCREAFDAAWDLAVPHHDYRARMIHA</sequence>
<proteinExistence type="predicted"/>
<reference evidence="3" key="1">
    <citation type="journal article" date="2019" name="Int. J. Syst. Evol. Microbiol.">
        <title>The Global Catalogue of Microorganisms (GCM) 10K type strain sequencing project: providing services to taxonomists for standard genome sequencing and annotation.</title>
        <authorList>
            <consortium name="The Broad Institute Genomics Platform"/>
            <consortium name="The Broad Institute Genome Sequencing Center for Infectious Disease"/>
            <person name="Wu L."/>
            <person name="Ma J."/>
        </authorList>
    </citation>
    <scope>NUCLEOTIDE SEQUENCE [LARGE SCALE GENOMIC DNA]</scope>
    <source>
        <strain evidence="3">JCM 6833</strain>
    </source>
</reference>
<protein>
    <recommendedName>
        <fullName evidence="1">DUF6879 domain-containing protein</fullName>
    </recommendedName>
</protein>
<dbReference type="Proteomes" id="UP001501509">
    <property type="component" value="Unassembled WGS sequence"/>
</dbReference>
<dbReference type="Pfam" id="PF21806">
    <property type="entry name" value="DUF6879"/>
    <property type="match status" value="1"/>
</dbReference>
<evidence type="ECO:0000313" key="3">
    <source>
        <dbReference type="Proteomes" id="UP001501509"/>
    </source>
</evidence>